<accession>A0A934J806</accession>
<protein>
    <submittedName>
        <fullName evidence="1">YheC/YheD family protein</fullName>
    </submittedName>
</protein>
<organism evidence="1 2">
    <name type="scientific">Paenibacillus roseus</name>
    <dbReference type="NCBI Taxonomy" id="2798579"/>
    <lineage>
        <taxon>Bacteria</taxon>
        <taxon>Bacillati</taxon>
        <taxon>Bacillota</taxon>
        <taxon>Bacilli</taxon>
        <taxon>Bacillales</taxon>
        <taxon>Paenibacillaceae</taxon>
        <taxon>Paenibacillus</taxon>
    </lineage>
</organism>
<comment type="caution">
    <text evidence="1">The sequence shown here is derived from an EMBL/GenBank/DDBJ whole genome shotgun (WGS) entry which is preliminary data.</text>
</comment>
<evidence type="ECO:0000313" key="1">
    <source>
        <dbReference type="EMBL" id="MBJ6362060.1"/>
    </source>
</evidence>
<evidence type="ECO:0000313" key="2">
    <source>
        <dbReference type="Proteomes" id="UP000640274"/>
    </source>
</evidence>
<sequence>MAKPVLGIMTLYLNDNGMLEERGVYQKMIAAGRKLGLEVFVFTPQDVNYSKNRIFGMFYDVHNKQWSRRWCSFPHMIYDRCRIQRSHRFEQLKRFRAKYSNLIFLNRPMRNKWTVYKTLHKDSRFRPYLPETRMMESSRDVPEMVSKYPLLYIKPINGTGGRGILRVERLTGSKNRSGRKWLIQGRDHSRRIISPEKVTLPSLQRKLSNWGMKGTRYLIQRGIQLKLPNGRVHDYRMLVQKNHEGEWEPTGCAGRIGPKGSITSNLHGGGKAAGMKELLGHWIGSEEDISAIQQEAEEISIAIARHLEQSYGHLCELALDLAIDQKGKIFLLEVNPKPSREVFARAGEMSTYRNAIIRPLEYALWLYGQKIRRKQKSGGGSKSAAN</sequence>
<name>A0A934J806_9BACL</name>
<dbReference type="Gene3D" id="3.30.470.20">
    <property type="entry name" value="ATP-grasp fold, B domain"/>
    <property type="match status" value="1"/>
</dbReference>
<keyword evidence="2" id="KW-1185">Reference proteome</keyword>
<reference evidence="1" key="1">
    <citation type="submission" date="2020-12" db="EMBL/GenBank/DDBJ databases">
        <authorList>
            <person name="Huq M.A."/>
        </authorList>
    </citation>
    <scope>NUCLEOTIDE SEQUENCE</scope>
    <source>
        <strain evidence="1">MAHUQ-46</strain>
    </source>
</reference>
<dbReference type="Pfam" id="PF14398">
    <property type="entry name" value="ATPgrasp_YheCD"/>
    <property type="match status" value="1"/>
</dbReference>
<proteinExistence type="predicted"/>
<dbReference type="SUPFAM" id="SSF56059">
    <property type="entry name" value="Glutathione synthetase ATP-binding domain-like"/>
    <property type="match status" value="1"/>
</dbReference>
<dbReference type="Proteomes" id="UP000640274">
    <property type="component" value="Unassembled WGS sequence"/>
</dbReference>
<dbReference type="RefSeq" id="WP_199019606.1">
    <property type="nucleotide sequence ID" value="NZ_JAELUP010000065.1"/>
</dbReference>
<gene>
    <name evidence="1" type="ORF">JFN88_12365</name>
</gene>
<dbReference type="EMBL" id="JAELUP010000065">
    <property type="protein sequence ID" value="MBJ6362060.1"/>
    <property type="molecule type" value="Genomic_DNA"/>
</dbReference>
<dbReference type="AlphaFoldDB" id="A0A934J806"/>
<dbReference type="InterPro" id="IPR026838">
    <property type="entry name" value="YheC/D"/>
</dbReference>